<dbReference type="Proteomes" id="UP000708208">
    <property type="component" value="Unassembled WGS sequence"/>
</dbReference>
<dbReference type="OrthoDB" id="10036512at2759"/>
<keyword evidence="2" id="KW-1185">Reference proteome</keyword>
<evidence type="ECO:0000313" key="1">
    <source>
        <dbReference type="EMBL" id="CAG7731206.1"/>
    </source>
</evidence>
<proteinExistence type="predicted"/>
<gene>
    <name evidence="1" type="ORF">AFUS01_LOCUS19812</name>
</gene>
<evidence type="ECO:0000313" key="2">
    <source>
        <dbReference type="Proteomes" id="UP000708208"/>
    </source>
</evidence>
<reference evidence="1" key="1">
    <citation type="submission" date="2021-06" db="EMBL/GenBank/DDBJ databases">
        <authorList>
            <person name="Hodson N. C."/>
            <person name="Mongue J. A."/>
            <person name="Jaron S. K."/>
        </authorList>
    </citation>
    <scope>NUCLEOTIDE SEQUENCE</scope>
</reference>
<organism evidence="1 2">
    <name type="scientific">Allacma fusca</name>
    <dbReference type="NCBI Taxonomy" id="39272"/>
    <lineage>
        <taxon>Eukaryota</taxon>
        <taxon>Metazoa</taxon>
        <taxon>Ecdysozoa</taxon>
        <taxon>Arthropoda</taxon>
        <taxon>Hexapoda</taxon>
        <taxon>Collembola</taxon>
        <taxon>Symphypleona</taxon>
        <taxon>Sminthuridae</taxon>
        <taxon>Allacma</taxon>
    </lineage>
</organism>
<comment type="caution">
    <text evidence="1">The sequence shown here is derived from an EMBL/GenBank/DDBJ whole genome shotgun (WGS) entry which is preliminary data.</text>
</comment>
<accession>A0A8J2K9V0</accession>
<dbReference type="AlphaFoldDB" id="A0A8J2K9V0"/>
<name>A0A8J2K9V0_9HEXA</name>
<sequence>MSYNVHGLEHLAEDAAVLGPLDEFSGFKFENFLGYLKSLLKKPNAPLQQVHRRKSDRILQAVKSMQNLIDSVWTTHVINVKILLVRMTKLFQISNTSKHSRISKPKLPQPQFQNLGETLMEFDKKLECDEAFRKSCVTYLANIGGNDLTTAVYEVLKQILTYKLAYTTKKNSLSWVQHAGDHLPKSHKLGTKRTSSTEQA</sequence>
<protein>
    <submittedName>
        <fullName evidence="1">Uncharacterized protein</fullName>
    </submittedName>
</protein>
<dbReference type="EMBL" id="CAJVCH010207974">
    <property type="protein sequence ID" value="CAG7731206.1"/>
    <property type="molecule type" value="Genomic_DNA"/>
</dbReference>